<organism evidence="2 3">
    <name type="scientific">Candidatus Sysuiplasma superficiale</name>
    <dbReference type="NCBI Taxonomy" id="2823368"/>
    <lineage>
        <taxon>Archaea</taxon>
        <taxon>Methanobacteriati</taxon>
        <taxon>Thermoplasmatota</taxon>
        <taxon>Thermoplasmata</taxon>
        <taxon>Candidatus Sysuiplasmatales</taxon>
        <taxon>Candidatus Sysuiplasmataceae</taxon>
        <taxon>Candidatus Sysuiplasma</taxon>
    </lineage>
</organism>
<keyword evidence="1" id="KW-0812">Transmembrane</keyword>
<dbReference type="AlphaFoldDB" id="A0A8J7YV43"/>
<gene>
    <name evidence="2" type="ORF">J9259_09480</name>
</gene>
<comment type="caution">
    <text evidence="2">The sequence shown here is derived from an EMBL/GenBank/DDBJ whole genome shotgun (WGS) entry which is preliminary data.</text>
</comment>
<evidence type="ECO:0000256" key="1">
    <source>
        <dbReference type="SAM" id="Phobius"/>
    </source>
</evidence>
<proteinExistence type="predicted"/>
<keyword evidence="1" id="KW-1133">Transmembrane helix</keyword>
<name>A0A8J7YV43_9ARCH</name>
<evidence type="ECO:0000313" key="3">
    <source>
        <dbReference type="Proteomes" id="UP000716004"/>
    </source>
</evidence>
<protein>
    <submittedName>
        <fullName evidence="2">Uncharacterized protein</fullName>
    </submittedName>
</protein>
<reference evidence="2" key="1">
    <citation type="submission" date="2021-04" db="EMBL/GenBank/DDBJ databases">
        <title>Genomic insights into ecological role and evolution of a novel Thermoplasmata order Candidatus Sysuiplasmatales.</title>
        <authorList>
            <person name="Yuan Y."/>
        </authorList>
    </citation>
    <scope>NUCLEOTIDE SEQUENCE</scope>
    <source>
        <strain evidence="2">YP2-bin.285</strain>
    </source>
</reference>
<sequence length="102" mass="11067">MSAGSTVSSTAFDVDARRIKAVETILMLRAYVRDSLRTAGGRILFLASLAGYWLLYALSTGIIAYFGYDALSQVISAGGTNPIVVNFLAYWQYPANIYESGL</sequence>
<accession>A0A8J7YV43</accession>
<dbReference type="EMBL" id="JAGVSJ010000057">
    <property type="protein sequence ID" value="MBX8632725.1"/>
    <property type="molecule type" value="Genomic_DNA"/>
</dbReference>
<feature type="non-terminal residue" evidence="2">
    <location>
        <position position="102"/>
    </location>
</feature>
<evidence type="ECO:0000313" key="2">
    <source>
        <dbReference type="EMBL" id="MBX8632725.1"/>
    </source>
</evidence>
<feature type="transmembrane region" description="Helical" evidence="1">
    <location>
        <begin position="43"/>
        <end position="68"/>
    </location>
</feature>
<dbReference type="Proteomes" id="UP000716004">
    <property type="component" value="Unassembled WGS sequence"/>
</dbReference>
<keyword evidence="1" id="KW-0472">Membrane</keyword>